<comment type="caution">
    <text evidence="5">The sequence shown here is derived from an EMBL/GenBank/DDBJ whole genome shotgun (WGS) entry which is preliminary data.</text>
</comment>
<dbReference type="Proteomes" id="UP000295043">
    <property type="component" value="Unassembled WGS sequence"/>
</dbReference>
<keyword evidence="2" id="KW-0560">Oxidoreductase</keyword>
<feature type="region of interest" description="Disordered" evidence="3">
    <location>
        <begin position="263"/>
        <end position="300"/>
    </location>
</feature>
<feature type="compositionally biased region" description="Polar residues" evidence="3">
    <location>
        <begin position="290"/>
        <end position="300"/>
    </location>
</feature>
<evidence type="ECO:0000313" key="5">
    <source>
        <dbReference type="EMBL" id="TCN25323.1"/>
    </source>
</evidence>
<comment type="similarity">
    <text evidence="1">Belongs to the NAD(P)H dehydrogenase (quinone) family.</text>
</comment>
<gene>
    <name evidence="5" type="ORF">EV184_11993</name>
</gene>
<accession>A0A4R2BFN1</accession>
<dbReference type="EMBL" id="SLVU01000019">
    <property type="protein sequence ID" value="TCN25323.1"/>
    <property type="molecule type" value="Genomic_DNA"/>
</dbReference>
<evidence type="ECO:0000256" key="2">
    <source>
        <dbReference type="ARBA" id="ARBA00023002"/>
    </source>
</evidence>
<organism evidence="5 6">
    <name type="scientific">Sinorhizobium americanum</name>
    <dbReference type="NCBI Taxonomy" id="194963"/>
    <lineage>
        <taxon>Bacteria</taxon>
        <taxon>Pseudomonadati</taxon>
        <taxon>Pseudomonadota</taxon>
        <taxon>Alphaproteobacteria</taxon>
        <taxon>Hyphomicrobiales</taxon>
        <taxon>Rhizobiaceae</taxon>
        <taxon>Sinorhizobium/Ensifer group</taxon>
        <taxon>Sinorhizobium</taxon>
    </lineage>
</organism>
<dbReference type="Pfam" id="PF02525">
    <property type="entry name" value="Flavodoxin_2"/>
    <property type="match status" value="1"/>
</dbReference>
<evidence type="ECO:0000259" key="4">
    <source>
        <dbReference type="Pfam" id="PF02525"/>
    </source>
</evidence>
<dbReference type="InterPro" id="IPR029039">
    <property type="entry name" value="Flavoprotein-like_sf"/>
</dbReference>
<dbReference type="SUPFAM" id="SSF52218">
    <property type="entry name" value="Flavoproteins"/>
    <property type="match status" value="1"/>
</dbReference>
<name>A0A4R2BFN1_9HYPH</name>
<proteinExistence type="inferred from homology"/>
<evidence type="ECO:0000256" key="1">
    <source>
        <dbReference type="ARBA" id="ARBA00006252"/>
    </source>
</evidence>
<reference evidence="5 6" key="1">
    <citation type="submission" date="2019-03" db="EMBL/GenBank/DDBJ databases">
        <title>Genomic Encyclopedia of Type Strains, Phase IV (KMG-V): Genome sequencing to study the core and pangenomes of soil and plant-associated prokaryotes.</title>
        <authorList>
            <person name="Whitman W."/>
        </authorList>
    </citation>
    <scope>NUCLEOTIDE SEQUENCE [LARGE SCALE GENOMIC DNA]</scope>
    <source>
        <strain evidence="5 6">23C40</strain>
    </source>
</reference>
<evidence type="ECO:0000256" key="3">
    <source>
        <dbReference type="SAM" id="MobiDB-lite"/>
    </source>
</evidence>
<feature type="domain" description="Flavodoxin-like fold" evidence="4">
    <location>
        <begin position="1"/>
        <end position="213"/>
    </location>
</feature>
<dbReference type="PANTHER" id="PTHR10204">
    <property type="entry name" value="NAD P H OXIDOREDUCTASE-RELATED"/>
    <property type="match status" value="1"/>
</dbReference>
<dbReference type="GO" id="GO:0005829">
    <property type="term" value="C:cytosol"/>
    <property type="evidence" value="ECO:0007669"/>
    <property type="project" value="TreeGrafter"/>
</dbReference>
<dbReference type="AlphaFoldDB" id="A0A4R2BFN1"/>
<dbReference type="RefSeq" id="WP_234879272.1">
    <property type="nucleotide sequence ID" value="NZ_SLVU01000019.1"/>
</dbReference>
<sequence length="300" mass="33466">MKVLLVYAHPEPRSLNGALRDVAVLELKAQGHEVQVSDLYADGWKSHVDRADFPSLARDERFVPVAASKKAFETGTLTEDVRAEIEKLRWADALILQFPLWWFTMPAILKGWVDRVFAYGFAYGVGEHSDKRWGDRYGEGTLAGKRAMLIVTAGGWEEHYAPRGVNGPIDDLLFPINHGILYYPGYDVLPPFVAYRVDRFAESGFDPVVERLRQRMRTLFTTRPIPYRQQNGGDYLIPSMQLRPALGDPGATGFALHVNNEDHATADSSTSGTRERASSPTPESPAPKPHTTTLGNVCLE</sequence>
<dbReference type="Gene3D" id="3.40.50.360">
    <property type="match status" value="1"/>
</dbReference>
<evidence type="ECO:0000313" key="6">
    <source>
        <dbReference type="Proteomes" id="UP000295043"/>
    </source>
</evidence>
<dbReference type="InterPro" id="IPR003680">
    <property type="entry name" value="Flavodoxin_fold"/>
</dbReference>
<dbReference type="GO" id="GO:0003955">
    <property type="term" value="F:NAD(P)H dehydrogenase (quinone) activity"/>
    <property type="evidence" value="ECO:0007669"/>
    <property type="project" value="TreeGrafter"/>
</dbReference>
<dbReference type="PANTHER" id="PTHR10204:SF34">
    <property type="entry name" value="NAD(P)H DEHYDROGENASE [QUINONE] 1 ISOFORM 1"/>
    <property type="match status" value="1"/>
</dbReference>
<dbReference type="InterPro" id="IPR051545">
    <property type="entry name" value="NAD(P)H_dehydrogenase_qn"/>
</dbReference>
<protein>
    <submittedName>
        <fullName evidence="5">NAD(P)H dehydrogenase (Quinone)</fullName>
    </submittedName>
</protein>